<dbReference type="AlphaFoldDB" id="A0A7S1B4R3"/>
<organism evidence="1">
    <name type="scientific">Corethron hystrix</name>
    <dbReference type="NCBI Taxonomy" id="216773"/>
    <lineage>
        <taxon>Eukaryota</taxon>
        <taxon>Sar</taxon>
        <taxon>Stramenopiles</taxon>
        <taxon>Ochrophyta</taxon>
        <taxon>Bacillariophyta</taxon>
        <taxon>Coscinodiscophyceae</taxon>
        <taxon>Corethrophycidae</taxon>
        <taxon>Corethrales</taxon>
        <taxon>Corethraceae</taxon>
        <taxon>Corethron</taxon>
    </lineage>
</organism>
<protein>
    <submittedName>
        <fullName evidence="1">Uncharacterized protein</fullName>
    </submittedName>
</protein>
<name>A0A7S1B4R3_9STRA</name>
<evidence type="ECO:0000313" key="1">
    <source>
        <dbReference type="EMBL" id="CAD8874934.1"/>
    </source>
</evidence>
<accession>A0A7S1B4R3</accession>
<sequence>MFLEIQWTVTVFSEIHILHKTFNFCHDFKCCFTGKSSFWKSCLPGIIVWSGLKLQYFPVNKNPTCIYLFIDVGLYYESLIGPLILRQPHDNICKYYVNTCFKL</sequence>
<proteinExistence type="predicted"/>
<gene>
    <name evidence="1" type="ORF">CHYS00102_LOCUS2109</name>
</gene>
<reference evidence="1" key="1">
    <citation type="submission" date="2021-01" db="EMBL/GenBank/DDBJ databases">
        <authorList>
            <person name="Corre E."/>
            <person name="Pelletier E."/>
            <person name="Niang G."/>
            <person name="Scheremetjew M."/>
            <person name="Finn R."/>
            <person name="Kale V."/>
            <person name="Holt S."/>
            <person name="Cochrane G."/>
            <person name="Meng A."/>
            <person name="Brown T."/>
            <person name="Cohen L."/>
        </authorList>
    </citation>
    <scope>NUCLEOTIDE SEQUENCE</scope>
    <source>
        <strain evidence="1">308</strain>
    </source>
</reference>
<dbReference type="EMBL" id="HBFR01003087">
    <property type="protein sequence ID" value="CAD8874934.1"/>
    <property type="molecule type" value="Transcribed_RNA"/>
</dbReference>